<dbReference type="EMBL" id="CP051428">
    <property type="protein sequence ID" value="QJC50827.1"/>
    <property type="molecule type" value="Genomic_DNA"/>
</dbReference>
<reference evidence="1 2" key="1">
    <citation type="submission" date="2020-04" db="EMBL/GenBank/DDBJ databases">
        <title>Novel Paenibacillus strain UniB2 isolated from commercial digestive syrup.</title>
        <authorList>
            <person name="Thorat V."/>
            <person name="Kirdat K."/>
            <person name="Tiwarekar B."/>
            <person name="Yadav A."/>
        </authorList>
    </citation>
    <scope>NUCLEOTIDE SEQUENCE [LARGE SCALE GENOMIC DNA]</scope>
    <source>
        <strain evidence="1 2">UniB2</strain>
    </source>
</reference>
<sequence length="93" mass="10798">MYEIGQKYRHLITKEVVQIYFVYRHARTKQETKLDLVSAMTDSSPPTAADASLADTGGGGALELHRRLRALKRQDVRVWHMPVDKFRCYYDRA</sequence>
<dbReference type="Proteomes" id="UP000502136">
    <property type="component" value="Chromosome"/>
</dbReference>
<keyword evidence="2" id="KW-1185">Reference proteome</keyword>
<evidence type="ECO:0000313" key="1">
    <source>
        <dbReference type="EMBL" id="QJC50827.1"/>
    </source>
</evidence>
<organism evidence="1 2">
    <name type="scientific">Paenibacillus albicereus</name>
    <dbReference type="NCBI Taxonomy" id="2726185"/>
    <lineage>
        <taxon>Bacteria</taxon>
        <taxon>Bacillati</taxon>
        <taxon>Bacillota</taxon>
        <taxon>Bacilli</taxon>
        <taxon>Bacillales</taxon>
        <taxon>Paenibacillaceae</taxon>
        <taxon>Paenibacillus</taxon>
    </lineage>
</organism>
<proteinExistence type="predicted"/>
<dbReference type="AlphaFoldDB" id="A0A6H2GTV1"/>
<dbReference type="KEGG" id="palr:HGI30_04105"/>
<accession>A0A6H2GTV1</accession>
<name>A0A6H2GTV1_9BACL</name>
<dbReference type="RefSeq" id="WP_168906482.1">
    <property type="nucleotide sequence ID" value="NZ_CP051428.1"/>
</dbReference>
<gene>
    <name evidence="1" type="ORF">HGI30_04105</name>
</gene>
<evidence type="ECO:0000313" key="2">
    <source>
        <dbReference type="Proteomes" id="UP000502136"/>
    </source>
</evidence>
<protein>
    <submittedName>
        <fullName evidence="1">Uncharacterized protein</fullName>
    </submittedName>
</protein>